<sequence length="198" mass="21583">MHEACGKDSPGSLQNKDLLDASAGLSHMLRAPHWSLSRSRHALVLVLAVVRPGIMAQHWFLCSCMTSCLRHGCGLLIVADRTARTMGVQFVVCLFVFQALLLLLPSVFIFPHECGMGGGKRGQNPAPDCDLMTARRLCAAALPTNLSCRNCCLLLFDCLLRRQCKMDIQAPDVTQSLISQTSCDLDAKHKLANIAFCG</sequence>
<accession>A0ABP1ANU4</accession>
<evidence type="ECO:0000313" key="2">
    <source>
        <dbReference type="EMBL" id="CAK9864178.1"/>
    </source>
</evidence>
<feature type="transmembrane region" description="Helical" evidence="1">
    <location>
        <begin position="88"/>
        <end position="111"/>
    </location>
</feature>
<organism evidence="2 3">
    <name type="scientific">Sphagnum jensenii</name>
    <dbReference type="NCBI Taxonomy" id="128206"/>
    <lineage>
        <taxon>Eukaryota</taxon>
        <taxon>Viridiplantae</taxon>
        <taxon>Streptophyta</taxon>
        <taxon>Embryophyta</taxon>
        <taxon>Bryophyta</taxon>
        <taxon>Sphagnophytina</taxon>
        <taxon>Sphagnopsida</taxon>
        <taxon>Sphagnales</taxon>
        <taxon>Sphagnaceae</taxon>
        <taxon>Sphagnum</taxon>
    </lineage>
</organism>
<dbReference type="EMBL" id="OZ023715">
    <property type="protein sequence ID" value="CAK9864178.1"/>
    <property type="molecule type" value="Genomic_DNA"/>
</dbReference>
<name>A0ABP1ANU4_9BRYO</name>
<evidence type="ECO:0000313" key="3">
    <source>
        <dbReference type="Proteomes" id="UP001497522"/>
    </source>
</evidence>
<evidence type="ECO:0000256" key="1">
    <source>
        <dbReference type="SAM" id="Phobius"/>
    </source>
</evidence>
<proteinExistence type="predicted"/>
<dbReference type="Proteomes" id="UP001497522">
    <property type="component" value="Chromosome 14"/>
</dbReference>
<keyword evidence="1" id="KW-0472">Membrane</keyword>
<reference evidence="2" key="1">
    <citation type="submission" date="2024-03" db="EMBL/GenBank/DDBJ databases">
        <authorList>
            <consortium name="ELIXIR-Norway"/>
            <consortium name="Elixir Norway"/>
        </authorList>
    </citation>
    <scope>NUCLEOTIDE SEQUENCE</scope>
</reference>
<keyword evidence="1" id="KW-1133">Transmembrane helix</keyword>
<gene>
    <name evidence="2" type="ORF">CSSPJE1EN2_LOCUS7173</name>
</gene>
<keyword evidence="3" id="KW-1185">Reference proteome</keyword>
<protein>
    <submittedName>
        <fullName evidence="2">Uncharacterized protein</fullName>
    </submittedName>
</protein>
<keyword evidence="1" id="KW-0812">Transmembrane</keyword>